<dbReference type="OrthoDB" id="1119931at2"/>
<evidence type="ECO:0000313" key="8">
    <source>
        <dbReference type="Proteomes" id="UP000036951"/>
    </source>
</evidence>
<keyword evidence="2 5" id="KW-0812">Transmembrane</keyword>
<accession>A0A8E1QYQ9</accession>
<evidence type="ECO:0000313" key="7">
    <source>
        <dbReference type="EMBL" id="KOO69301.1"/>
    </source>
</evidence>
<feature type="transmembrane region" description="Helical" evidence="5">
    <location>
        <begin position="56"/>
        <end position="75"/>
    </location>
</feature>
<gene>
    <name evidence="7" type="ORF">ACU52_02825</name>
</gene>
<evidence type="ECO:0000256" key="5">
    <source>
        <dbReference type="SAM" id="Phobius"/>
    </source>
</evidence>
<keyword evidence="3 5" id="KW-1133">Transmembrane helix</keyword>
<dbReference type="InterPro" id="IPR012340">
    <property type="entry name" value="NA-bd_OB-fold"/>
</dbReference>
<dbReference type="AlphaFoldDB" id="A0A8E1QYQ9"/>
<dbReference type="PANTHER" id="PTHR33507:SF3">
    <property type="entry name" value="INNER MEMBRANE PROTEIN YBBJ"/>
    <property type="match status" value="1"/>
</dbReference>
<dbReference type="RefSeq" id="WP_021853336.1">
    <property type="nucleotide sequence ID" value="NZ_DAWBWQ010000176.1"/>
</dbReference>
<comment type="subcellular location">
    <subcellularLocation>
        <location evidence="1">Membrane</location>
        <topology evidence="1">Multi-pass membrane protein</topology>
    </subcellularLocation>
</comment>
<dbReference type="InterPro" id="IPR002810">
    <property type="entry name" value="NfeD-like_C"/>
</dbReference>
<dbReference type="InterPro" id="IPR052165">
    <property type="entry name" value="Membrane_assoc_protease"/>
</dbReference>
<dbReference type="Pfam" id="PF01957">
    <property type="entry name" value="NfeD"/>
    <property type="match status" value="1"/>
</dbReference>
<evidence type="ECO:0000256" key="1">
    <source>
        <dbReference type="ARBA" id="ARBA00004141"/>
    </source>
</evidence>
<evidence type="ECO:0000259" key="6">
    <source>
        <dbReference type="Pfam" id="PF01957"/>
    </source>
</evidence>
<evidence type="ECO:0000256" key="4">
    <source>
        <dbReference type="ARBA" id="ARBA00023136"/>
    </source>
</evidence>
<feature type="domain" description="NfeD-like C-terminal" evidence="6">
    <location>
        <begin position="89"/>
        <end position="148"/>
    </location>
</feature>
<dbReference type="PANTHER" id="PTHR33507">
    <property type="entry name" value="INNER MEMBRANE PROTEIN YBBJ"/>
    <property type="match status" value="1"/>
</dbReference>
<keyword evidence="4 5" id="KW-0472">Membrane</keyword>
<name>A0A8E1QYQ9_9BACT</name>
<feature type="transmembrane region" description="Helical" evidence="5">
    <location>
        <begin position="30"/>
        <end position="50"/>
    </location>
</feature>
<protein>
    <submittedName>
        <fullName evidence="7">Membrane protein</fullName>
    </submittedName>
</protein>
<dbReference type="Proteomes" id="UP000036951">
    <property type="component" value="Unassembled WGS sequence"/>
</dbReference>
<dbReference type="SUPFAM" id="SSF141322">
    <property type="entry name" value="NfeD domain-like"/>
    <property type="match status" value="1"/>
</dbReference>
<feature type="transmembrane region" description="Helical" evidence="5">
    <location>
        <begin position="6"/>
        <end position="23"/>
    </location>
</feature>
<dbReference type="GO" id="GO:0005886">
    <property type="term" value="C:plasma membrane"/>
    <property type="evidence" value="ECO:0007669"/>
    <property type="project" value="TreeGrafter"/>
</dbReference>
<evidence type="ECO:0000256" key="3">
    <source>
        <dbReference type="ARBA" id="ARBA00022989"/>
    </source>
</evidence>
<organism evidence="7 8">
    <name type="scientific">Xylanibacter rarus</name>
    <dbReference type="NCBI Taxonomy" id="1676614"/>
    <lineage>
        <taxon>Bacteria</taxon>
        <taxon>Pseudomonadati</taxon>
        <taxon>Bacteroidota</taxon>
        <taxon>Bacteroidia</taxon>
        <taxon>Bacteroidales</taxon>
        <taxon>Prevotellaceae</taxon>
        <taxon>Xylanibacter</taxon>
    </lineage>
</organism>
<proteinExistence type="predicted"/>
<reference evidence="7 8" key="1">
    <citation type="submission" date="2015-06" db="EMBL/GenBank/DDBJ databases">
        <title>Prevotella sp. 109, sp. nov., a novel member of the family Prevotellaceae isolated from human faeces.</title>
        <authorList>
            <person name="Shkoporov A.N."/>
            <person name="Chaplin A.V."/>
            <person name="Kafarskaia L.I."/>
            <person name="Efimov B.A."/>
        </authorList>
    </citation>
    <scope>NUCLEOTIDE SEQUENCE [LARGE SCALE GENOMIC DNA]</scope>
    <source>
        <strain evidence="7 8">109</strain>
    </source>
</reference>
<evidence type="ECO:0000256" key="2">
    <source>
        <dbReference type="ARBA" id="ARBA00022692"/>
    </source>
</evidence>
<keyword evidence="8" id="KW-1185">Reference proteome</keyword>
<sequence>MIEYFADNLWQMWTLIAIVCLIVELTNGDFYVMCFSIGALLTVLVSLFVPGFYLQLFLFLLFSVLCIFFVRPFAIKYLHGSRKERLSNADAIIGRTGRVSETIVEGGYGRVAIDGDDWKAVTANGESVAVGQSVRVIGRESIIITVEKI</sequence>
<dbReference type="Gene3D" id="2.40.50.140">
    <property type="entry name" value="Nucleic acid-binding proteins"/>
    <property type="match status" value="1"/>
</dbReference>
<comment type="caution">
    <text evidence="7">The sequence shown here is derived from an EMBL/GenBank/DDBJ whole genome shotgun (WGS) entry which is preliminary data.</text>
</comment>
<dbReference type="EMBL" id="LFQU01000003">
    <property type="protein sequence ID" value="KOO69301.1"/>
    <property type="molecule type" value="Genomic_DNA"/>
</dbReference>